<name>A0A183KH81_9TREM</name>
<protein>
    <submittedName>
        <fullName evidence="2">Secreted protein</fullName>
    </submittedName>
</protein>
<organism evidence="2">
    <name type="scientific">Schistosoma curassoni</name>
    <dbReference type="NCBI Taxonomy" id="6186"/>
    <lineage>
        <taxon>Eukaryota</taxon>
        <taxon>Metazoa</taxon>
        <taxon>Spiralia</taxon>
        <taxon>Lophotrochozoa</taxon>
        <taxon>Platyhelminthes</taxon>
        <taxon>Trematoda</taxon>
        <taxon>Digenea</taxon>
        <taxon>Strigeidida</taxon>
        <taxon>Schistosomatoidea</taxon>
        <taxon>Schistosomatidae</taxon>
        <taxon>Schistosoma</taxon>
    </lineage>
</organism>
<feature type="transmembrane region" description="Helical" evidence="1">
    <location>
        <begin position="43"/>
        <end position="64"/>
    </location>
</feature>
<sequence length="67" mass="7065">MNFLTTLSHVNSDRLKLFVNVLPVIEDLEIGSAEPARLRVDGVAVLVPSGSLPLLVLVVSAVVASGR</sequence>
<keyword evidence="1" id="KW-0472">Membrane</keyword>
<keyword evidence="1" id="KW-0812">Transmembrane</keyword>
<dbReference type="WBParaSite" id="SCUD_0001438301-mRNA-1">
    <property type="protein sequence ID" value="SCUD_0001438301-mRNA-1"/>
    <property type="gene ID" value="SCUD_0001438301"/>
</dbReference>
<evidence type="ECO:0000313" key="2">
    <source>
        <dbReference type="WBParaSite" id="SCUD_0001438301-mRNA-1"/>
    </source>
</evidence>
<reference evidence="2" key="1">
    <citation type="submission" date="2016-06" db="UniProtKB">
        <authorList>
            <consortium name="WormBaseParasite"/>
        </authorList>
    </citation>
    <scope>IDENTIFICATION</scope>
</reference>
<evidence type="ECO:0000256" key="1">
    <source>
        <dbReference type="SAM" id="Phobius"/>
    </source>
</evidence>
<dbReference type="AlphaFoldDB" id="A0A183KH81"/>
<accession>A0A183KH81</accession>
<keyword evidence="1" id="KW-1133">Transmembrane helix</keyword>
<proteinExistence type="predicted"/>